<comment type="subcellular location">
    <subcellularLocation>
        <location evidence="10">Cell inner membrane</location>
    </subcellularLocation>
    <subcellularLocation>
        <location evidence="2">Cell membrane</location>
        <topology evidence="2">Single-pass membrane protein</topology>
    </subcellularLocation>
</comment>
<protein>
    <recommendedName>
        <fullName evidence="10">Flagellar protein FliL</fullName>
    </recommendedName>
</protein>
<keyword evidence="7 10" id="KW-0283">Flagellar rotation</keyword>
<comment type="similarity">
    <text evidence="3 10">Belongs to the FliL family.</text>
</comment>
<dbReference type="EMBL" id="CP023284">
    <property type="protein sequence ID" value="ATA53204.1"/>
    <property type="molecule type" value="Genomic_DNA"/>
</dbReference>
<gene>
    <name evidence="11" type="ORF">CKY39_08260</name>
</gene>
<accession>A0A250DG06</accession>
<dbReference type="GO" id="GO:0009425">
    <property type="term" value="C:bacterial-type flagellum basal body"/>
    <property type="evidence" value="ECO:0007669"/>
    <property type="project" value="InterPro"/>
</dbReference>
<feature type="transmembrane region" description="Helical" evidence="10">
    <location>
        <begin position="27"/>
        <end position="48"/>
    </location>
</feature>
<keyword evidence="11" id="KW-0282">Flagellum</keyword>
<dbReference type="RefSeq" id="WP_095744072.1">
    <property type="nucleotide sequence ID" value="NZ_CP023284.1"/>
</dbReference>
<dbReference type="NCBIfam" id="NF005435">
    <property type="entry name" value="PRK07021.1"/>
    <property type="match status" value="1"/>
</dbReference>
<keyword evidence="4" id="KW-1003">Cell membrane</keyword>
<dbReference type="PANTHER" id="PTHR35091:SF2">
    <property type="entry name" value="FLAGELLAR PROTEIN FLIL"/>
    <property type="match status" value="1"/>
</dbReference>
<evidence type="ECO:0000256" key="9">
    <source>
        <dbReference type="ARBA" id="ARBA00023136"/>
    </source>
</evidence>
<evidence type="ECO:0000256" key="10">
    <source>
        <dbReference type="RuleBase" id="RU364125"/>
    </source>
</evidence>
<dbReference type="PANTHER" id="PTHR35091">
    <property type="entry name" value="FLAGELLAR PROTEIN FLIL"/>
    <property type="match status" value="1"/>
</dbReference>
<name>A0A250DG06_9BURK</name>
<dbReference type="GO" id="GO:0071978">
    <property type="term" value="P:bacterial-type flagellum-dependent swarming motility"/>
    <property type="evidence" value="ECO:0007669"/>
    <property type="project" value="TreeGrafter"/>
</dbReference>
<evidence type="ECO:0000256" key="1">
    <source>
        <dbReference type="ARBA" id="ARBA00002254"/>
    </source>
</evidence>
<reference evidence="11 12" key="1">
    <citation type="submission" date="2017-09" db="EMBL/GenBank/DDBJ databases">
        <title>The diverse metabolic capabilities of V. boronicumulans make it an excellent choice for continued studies on novel biodegradation.</title>
        <authorList>
            <person name="Sun S."/>
        </authorList>
    </citation>
    <scope>NUCLEOTIDE SEQUENCE [LARGE SCALE GENOMIC DNA]</scope>
    <source>
        <strain evidence="11 12">J1</strain>
    </source>
</reference>
<keyword evidence="6 10" id="KW-0812">Transmembrane</keyword>
<dbReference type="InterPro" id="IPR005503">
    <property type="entry name" value="FliL"/>
</dbReference>
<dbReference type="Pfam" id="PF03748">
    <property type="entry name" value="FliL"/>
    <property type="match status" value="1"/>
</dbReference>
<dbReference type="GO" id="GO:0006935">
    <property type="term" value="P:chemotaxis"/>
    <property type="evidence" value="ECO:0007669"/>
    <property type="project" value="UniProtKB-KW"/>
</dbReference>
<keyword evidence="9 10" id="KW-0472">Membrane</keyword>
<evidence type="ECO:0000256" key="5">
    <source>
        <dbReference type="ARBA" id="ARBA00022500"/>
    </source>
</evidence>
<evidence type="ECO:0000256" key="8">
    <source>
        <dbReference type="ARBA" id="ARBA00022989"/>
    </source>
</evidence>
<keyword evidence="10" id="KW-0997">Cell inner membrane</keyword>
<keyword evidence="11" id="KW-0966">Cell projection</keyword>
<keyword evidence="8 10" id="KW-1133">Transmembrane helix</keyword>
<keyword evidence="5 10" id="KW-0145">Chemotaxis</keyword>
<evidence type="ECO:0000313" key="12">
    <source>
        <dbReference type="Proteomes" id="UP000217154"/>
    </source>
</evidence>
<evidence type="ECO:0000313" key="11">
    <source>
        <dbReference type="EMBL" id="ATA53204.1"/>
    </source>
</evidence>
<dbReference type="GO" id="GO:0005886">
    <property type="term" value="C:plasma membrane"/>
    <property type="evidence" value="ECO:0007669"/>
    <property type="project" value="UniProtKB-SubCell"/>
</dbReference>
<comment type="function">
    <text evidence="1 10">Controls the rotational direction of flagella during chemotaxis.</text>
</comment>
<dbReference type="AlphaFoldDB" id="A0A250DG06"/>
<keyword evidence="11" id="KW-0969">Cilium</keyword>
<evidence type="ECO:0000256" key="6">
    <source>
        <dbReference type="ARBA" id="ARBA00022692"/>
    </source>
</evidence>
<organism evidence="11 12">
    <name type="scientific">Variovorax boronicumulans</name>
    <dbReference type="NCBI Taxonomy" id="436515"/>
    <lineage>
        <taxon>Bacteria</taxon>
        <taxon>Pseudomonadati</taxon>
        <taxon>Pseudomonadota</taxon>
        <taxon>Betaproteobacteria</taxon>
        <taxon>Burkholderiales</taxon>
        <taxon>Comamonadaceae</taxon>
        <taxon>Variovorax</taxon>
    </lineage>
</organism>
<evidence type="ECO:0000256" key="2">
    <source>
        <dbReference type="ARBA" id="ARBA00004162"/>
    </source>
</evidence>
<evidence type="ECO:0000256" key="4">
    <source>
        <dbReference type="ARBA" id="ARBA00022475"/>
    </source>
</evidence>
<dbReference type="Proteomes" id="UP000217154">
    <property type="component" value="Chromosome"/>
</dbReference>
<proteinExistence type="inferred from homology"/>
<evidence type="ECO:0000256" key="3">
    <source>
        <dbReference type="ARBA" id="ARBA00008281"/>
    </source>
</evidence>
<evidence type="ECO:0000256" key="7">
    <source>
        <dbReference type="ARBA" id="ARBA00022779"/>
    </source>
</evidence>
<sequence length="171" mass="18081">MATSSPAATAAASVATDPPASRRTSKLLIGLVAVLGLAVAGAAAYVFVLPRFTEHAAAETAKAPVPEKPIFLLLEPLTVNLQSEGRSRFLQIGMALKVRDEQAKAQIVEFMPELRSRLLVLLSNRPPESLVTSEDKARLATEIHSALNAPLAEGLPELGIASVSFNSFVVQ</sequence>
<dbReference type="KEGG" id="vbo:CKY39_08260"/>